<proteinExistence type="predicted"/>
<accession>A0A7J8U750</accession>
<dbReference type="Proteomes" id="UP000593573">
    <property type="component" value="Unassembled WGS sequence"/>
</dbReference>
<keyword evidence="2" id="KW-1185">Reference proteome</keyword>
<evidence type="ECO:0000313" key="2">
    <source>
        <dbReference type="Proteomes" id="UP000593573"/>
    </source>
</evidence>
<protein>
    <submittedName>
        <fullName evidence="1">Uncharacterized protein</fullName>
    </submittedName>
</protein>
<dbReference type="AlphaFoldDB" id="A0A7J8U750"/>
<sequence>MVMFILFVSNILRIKVKLDARSLLKRQKKIQISPSIHTYVRRDFQEAKIGWDITL</sequence>
<name>A0A7J8U750_9ROSI</name>
<reference evidence="1 2" key="1">
    <citation type="journal article" date="2019" name="Genome Biol. Evol.">
        <title>Insights into the evolution of the New World diploid cottons (Gossypium, subgenus Houzingenia) based on genome sequencing.</title>
        <authorList>
            <person name="Grover C.E."/>
            <person name="Arick M.A. 2nd"/>
            <person name="Thrash A."/>
            <person name="Conover J.L."/>
            <person name="Sanders W.S."/>
            <person name="Peterson D.G."/>
            <person name="Frelichowski J.E."/>
            <person name="Scheffler J.A."/>
            <person name="Scheffler B.E."/>
            <person name="Wendel J.F."/>
        </authorList>
    </citation>
    <scope>NUCLEOTIDE SEQUENCE [LARGE SCALE GENOMIC DNA]</scope>
    <source>
        <strain evidence="1">57</strain>
        <tissue evidence="1">Leaf</tissue>
    </source>
</reference>
<comment type="caution">
    <text evidence="1">The sequence shown here is derived from an EMBL/GenBank/DDBJ whole genome shotgun (WGS) entry which is preliminary data.</text>
</comment>
<evidence type="ECO:0000313" key="1">
    <source>
        <dbReference type="EMBL" id="MBA0646317.1"/>
    </source>
</evidence>
<gene>
    <name evidence="1" type="ORF">Goklo_014290</name>
</gene>
<dbReference type="EMBL" id="JABFAB010000004">
    <property type="protein sequence ID" value="MBA0646317.1"/>
    <property type="molecule type" value="Genomic_DNA"/>
</dbReference>
<organism evidence="1 2">
    <name type="scientific">Gossypium klotzschianum</name>
    <dbReference type="NCBI Taxonomy" id="34286"/>
    <lineage>
        <taxon>Eukaryota</taxon>
        <taxon>Viridiplantae</taxon>
        <taxon>Streptophyta</taxon>
        <taxon>Embryophyta</taxon>
        <taxon>Tracheophyta</taxon>
        <taxon>Spermatophyta</taxon>
        <taxon>Magnoliopsida</taxon>
        <taxon>eudicotyledons</taxon>
        <taxon>Gunneridae</taxon>
        <taxon>Pentapetalae</taxon>
        <taxon>rosids</taxon>
        <taxon>malvids</taxon>
        <taxon>Malvales</taxon>
        <taxon>Malvaceae</taxon>
        <taxon>Malvoideae</taxon>
        <taxon>Gossypium</taxon>
    </lineage>
</organism>